<organism evidence="1 2">
    <name type="scientific">Sanghuangporus baumii</name>
    <name type="common">Phellinus baumii</name>
    <dbReference type="NCBI Taxonomy" id="108892"/>
    <lineage>
        <taxon>Eukaryota</taxon>
        <taxon>Fungi</taxon>
        <taxon>Dikarya</taxon>
        <taxon>Basidiomycota</taxon>
        <taxon>Agaricomycotina</taxon>
        <taxon>Agaricomycetes</taxon>
        <taxon>Hymenochaetales</taxon>
        <taxon>Hymenochaetaceae</taxon>
        <taxon>Sanghuangporus</taxon>
    </lineage>
</organism>
<protein>
    <submittedName>
        <fullName evidence="1">Uncharacterized protein</fullName>
    </submittedName>
</protein>
<gene>
    <name evidence="1" type="ORF">A7U60_g8913</name>
</gene>
<dbReference type="AlphaFoldDB" id="A0A9Q5HQP4"/>
<reference evidence="1" key="1">
    <citation type="submission" date="2016-06" db="EMBL/GenBank/DDBJ databases">
        <title>Draft Genome sequence of the fungus Inonotus baumii.</title>
        <authorList>
            <person name="Zhu H."/>
            <person name="Lin W."/>
        </authorList>
    </citation>
    <scope>NUCLEOTIDE SEQUENCE</scope>
    <source>
        <strain evidence="1">821</strain>
    </source>
</reference>
<dbReference type="Proteomes" id="UP000757232">
    <property type="component" value="Unassembled WGS sequence"/>
</dbReference>
<proteinExistence type="predicted"/>
<comment type="caution">
    <text evidence="1">The sequence shown here is derived from an EMBL/GenBank/DDBJ whole genome shotgun (WGS) entry which is preliminary data.</text>
</comment>
<evidence type="ECO:0000313" key="2">
    <source>
        <dbReference type="Proteomes" id="UP000757232"/>
    </source>
</evidence>
<dbReference type="OrthoDB" id="26525at2759"/>
<sequence>MAYYFNNLWDSNDPLRMQSPRAETPEPFVRQGRRNASLGVQLLDADGAISDKFERCLKHIFGKYCTPKPTPPSASKSPDAQLLVPSENAYFTPDALDQWAIETNGSPLPEEAKEELALLDGAEEGYLTFQGFLQIYQLQTETDEEETWRDLFTHGFDRNLKLVMTRREDMEIELSRETTPTRQTGPKQ</sequence>
<accession>A0A9Q5HQP4</accession>
<keyword evidence="2" id="KW-1185">Reference proteome</keyword>
<evidence type="ECO:0000313" key="1">
    <source>
        <dbReference type="EMBL" id="OCB84236.1"/>
    </source>
</evidence>
<dbReference type="EMBL" id="LNZH02000216">
    <property type="protein sequence ID" value="OCB84236.1"/>
    <property type="molecule type" value="Genomic_DNA"/>
</dbReference>
<dbReference type="Gene3D" id="1.10.238.10">
    <property type="entry name" value="EF-hand"/>
    <property type="match status" value="1"/>
</dbReference>
<name>A0A9Q5HQP4_SANBA</name>